<evidence type="ECO:0000256" key="4">
    <source>
        <dbReference type="RuleBase" id="RU004296"/>
    </source>
</evidence>
<dbReference type="Gene3D" id="2.40.10.120">
    <property type="match status" value="1"/>
</dbReference>
<accession>A0A2M7XFZ5</accession>
<reference evidence="6" key="1">
    <citation type="submission" date="2017-09" db="EMBL/GenBank/DDBJ databases">
        <title>Depth-based differentiation of microbial function through sediment-hosted aquifers and enrichment of novel symbionts in the deep terrestrial subsurface.</title>
        <authorList>
            <person name="Probst A.J."/>
            <person name="Ladd B."/>
            <person name="Jarett J.K."/>
            <person name="Geller-Mcgrath D.E."/>
            <person name="Sieber C.M.K."/>
            <person name="Emerson J.B."/>
            <person name="Anantharaman K."/>
            <person name="Thomas B.C."/>
            <person name="Malmstrom R."/>
            <person name="Stieglmeier M."/>
            <person name="Klingl A."/>
            <person name="Woyke T."/>
            <person name="Ryan C.M."/>
            <person name="Banfield J.F."/>
        </authorList>
    </citation>
    <scope>NUCLEOTIDE SEQUENCE [LARGE SCALE GENOMIC DNA]</scope>
</reference>
<evidence type="ECO:0000256" key="2">
    <source>
        <dbReference type="ARBA" id="ARBA00022801"/>
    </source>
</evidence>
<name>A0A2M7XFZ5_9BACT</name>
<comment type="caution">
    <text evidence="5">The sequence shown here is derived from an EMBL/GenBank/DDBJ whole genome shotgun (WGS) entry which is preliminary data.</text>
</comment>
<organism evidence="5 6">
    <name type="scientific">Candidatus Uhrbacteria bacterium CG_4_9_14_3_um_filter_41_35</name>
    <dbReference type="NCBI Taxonomy" id="1975034"/>
    <lineage>
        <taxon>Bacteria</taxon>
        <taxon>Candidatus Uhriibacteriota</taxon>
    </lineage>
</organism>
<evidence type="ECO:0000256" key="1">
    <source>
        <dbReference type="ARBA" id="ARBA00022670"/>
    </source>
</evidence>
<dbReference type="SUPFAM" id="SSF50494">
    <property type="entry name" value="Trypsin-like serine proteases"/>
    <property type="match status" value="1"/>
</dbReference>
<comment type="similarity">
    <text evidence="4">Belongs to the peptidase S1B family.</text>
</comment>
<evidence type="ECO:0000313" key="5">
    <source>
        <dbReference type="EMBL" id="PJA46656.1"/>
    </source>
</evidence>
<dbReference type="PRINTS" id="PR01774">
    <property type="entry name" value="EXFOLTOXIN"/>
</dbReference>
<dbReference type="Proteomes" id="UP000231263">
    <property type="component" value="Unassembled WGS sequence"/>
</dbReference>
<dbReference type="PRINTS" id="PR00839">
    <property type="entry name" value="V8PROTEASE"/>
</dbReference>
<dbReference type="InterPro" id="IPR009003">
    <property type="entry name" value="Peptidase_S1_PA"/>
</dbReference>
<dbReference type="GO" id="GO:0006508">
    <property type="term" value="P:proteolysis"/>
    <property type="evidence" value="ECO:0007669"/>
    <property type="project" value="UniProtKB-KW"/>
</dbReference>
<dbReference type="InterPro" id="IPR008353">
    <property type="entry name" value="Peptidase_S1B_tx"/>
</dbReference>
<evidence type="ECO:0000256" key="3">
    <source>
        <dbReference type="ARBA" id="ARBA00022825"/>
    </source>
</evidence>
<proteinExistence type="inferred from homology"/>
<keyword evidence="2 4" id="KW-0378">Hydrolase</keyword>
<protein>
    <recommendedName>
        <fullName evidence="4">Serine protease</fullName>
        <ecNumber evidence="4">3.4.21.-</ecNumber>
    </recommendedName>
</protein>
<dbReference type="Pfam" id="PF13365">
    <property type="entry name" value="Trypsin_2"/>
    <property type="match status" value="1"/>
</dbReference>
<dbReference type="EC" id="3.4.21.-" evidence="4"/>
<gene>
    <name evidence="5" type="ORF">CO173_02715</name>
</gene>
<dbReference type="InterPro" id="IPR008256">
    <property type="entry name" value="Peptidase_S1B"/>
</dbReference>
<dbReference type="EMBL" id="PFWT01000009">
    <property type="protein sequence ID" value="PJA46656.1"/>
    <property type="molecule type" value="Genomic_DNA"/>
</dbReference>
<sequence>MLLQEPKKRYDQKKIYMNIYKYIRRTVLALMIGVLFLPQGILAFDLQASTTIDQNLKNIVYISCGNVENGENVFYSTGSGVVLGEGLVITNGHVISYDGDAENWYFYDFCVGGISEHSYLAPIIDMVFVPSDIYFSRTDYFDYSLMTALDLNGEPYIFPEFATYGNPDSLIHGDKLTLIGYPANSGETITSTSGAVSGFEYSNWIKSDAIAEFGNSGGGAFDENGNLIGIPTVVSTGELNSMTYISNINAIFEDMFGEYLMIRDYDTLYTRDNVACFEDSCYHFGEGVDDVIASQNIIATGEENVQIGEKVLELEPETSVYDPDLKDQKIIDRMQGNILLQVEQHGEAWYLHPELDKRYYMKDGPTAYEMMRQFGLGIADADLMKIPAEATPADMLEATSICKTNSLARRLSGRILLQVEQHGEAWYIQPDTCRRIYMKDGESAYNIMRFLSKGIADSNLKAIPSDVLNSNFGQ</sequence>
<dbReference type="GO" id="GO:0004252">
    <property type="term" value="F:serine-type endopeptidase activity"/>
    <property type="evidence" value="ECO:0007669"/>
    <property type="project" value="InterPro"/>
</dbReference>
<keyword evidence="1 4" id="KW-0645">Protease</keyword>
<keyword evidence="3 4" id="KW-0720">Serine protease</keyword>
<dbReference type="AlphaFoldDB" id="A0A2M7XFZ5"/>
<evidence type="ECO:0000313" key="6">
    <source>
        <dbReference type="Proteomes" id="UP000231263"/>
    </source>
</evidence>